<proteinExistence type="predicted"/>
<name>A0ABN9UF73_9DINO</name>
<accession>A0ABN9UF73</accession>
<keyword evidence="2" id="KW-1185">Reference proteome</keyword>
<dbReference type="EMBL" id="CAUYUJ010015800">
    <property type="protein sequence ID" value="CAK0858207.1"/>
    <property type="molecule type" value="Genomic_DNA"/>
</dbReference>
<evidence type="ECO:0000313" key="2">
    <source>
        <dbReference type="Proteomes" id="UP001189429"/>
    </source>
</evidence>
<reference evidence="1" key="1">
    <citation type="submission" date="2023-10" db="EMBL/GenBank/DDBJ databases">
        <authorList>
            <person name="Chen Y."/>
            <person name="Shah S."/>
            <person name="Dougan E. K."/>
            <person name="Thang M."/>
            <person name="Chan C."/>
        </authorList>
    </citation>
    <scope>NUCLEOTIDE SEQUENCE [LARGE SCALE GENOMIC DNA]</scope>
</reference>
<protein>
    <submittedName>
        <fullName evidence="1">Uncharacterized protein</fullName>
    </submittedName>
</protein>
<comment type="caution">
    <text evidence="1">The sequence shown here is derived from an EMBL/GenBank/DDBJ whole genome shotgun (WGS) entry which is preliminary data.</text>
</comment>
<gene>
    <name evidence="1" type="ORF">PCOR1329_LOCUS48068</name>
</gene>
<organism evidence="1 2">
    <name type="scientific">Prorocentrum cordatum</name>
    <dbReference type="NCBI Taxonomy" id="2364126"/>
    <lineage>
        <taxon>Eukaryota</taxon>
        <taxon>Sar</taxon>
        <taxon>Alveolata</taxon>
        <taxon>Dinophyceae</taxon>
        <taxon>Prorocentrales</taxon>
        <taxon>Prorocentraceae</taxon>
        <taxon>Prorocentrum</taxon>
    </lineage>
</organism>
<sequence>MGAHPGNNAAVCCNAQPMNLKELLDIEPTQPYNVPPNLTKVSDQAVADRRLAFAKCILPMRKLRLCFRRSGRHAVLRNSIPFFSQCSVWLNPSGAQSCQHLYKLNNIWIVLKWWTSSRCAQ</sequence>
<dbReference type="Proteomes" id="UP001189429">
    <property type="component" value="Unassembled WGS sequence"/>
</dbReference>
<evidence type="ECO:0000313" key="1">
    <source>
        <dbReference type="EMBL" id="CAK0858207.1"/>
    </source>
</evidence>